<dbReference type="InterPro" id="IPR021109">
    <property type="entry name" value="Peptidase_aspartic_dom_sf"/>
</dbReference>
<sequence length="247" mass="27776">MCTLSLIRMAELKVDVKALIDDFSSTIQSFEENIADLKKVVLQGSILSVEALSKFHVLEPKSFTGHQNAKELKNFLWDMEQYSKDTSKIKAVNSKAEKINSITKEVVLQVGNWNDNCSLLCVSLGDFDLILGIDFFLKAKMGLLPHLGRMMIMDESQPCFVRATKENVIEKGQIEMVSTFRIKKGFKCGNVKYIATLVENKIYQSVEVPDGVAQILEEFKDVMLVVLPPKHNIDHNIELLPGTKPPT</sequence>
<dbReference type="Gene3D" id="2.40.70.10">
    <property type="entry name" value="Acid Proteases"/>
    <property type="match status" value="1"/>
</dbReference>
<reference evidence="1" key="1">
    <citation type="journal article" date="2007" name="PLoS ONE">
        <title>The first genome sequence of an elite grapevine cultivar (Pinot noir Vitis vinifera L.): coping with a highly heterozygous genome.</title>
        <authorList>
            <person name="Velasco R."/>
            <person name="Zharkikh A."/>
            <person name="Troggio M."/>
            <person name="Cartwright D.A."/>
            <person name="Cestaro A."/>
            <person name="Pruss D."/>
            <person name="Pindo M."/>
            <person name="FitzGerald L.M."/>
            <person name="Vezzulli S."/>
            <person name="Reid J."/>
            <person name="Malacarne G."/>
            <person name="Iliev D."/>
            <person name="Coppola G."/>
            <person name="Wardell B."/>
            <person name="Micheletti D."/>
            <person name="Macalma T."/>
            <person name="Facci M."/>
            <person name="Mitchell J.T."/>
            <person name="Perazzolli M."/>
            <person name="Eldredge G."/>
            <person name="Gatto P."/>
            <person name="Oyzerski R."/>
            <person name="Moretto M."/>
            <person name="Gutin N."/>
            <person name="Stefanini M."/>
            <person name="Chen Y."/>
            <person name="Segala C."/>
            <person name="Davenport C."/>
            <person name="Dematte L."/>
            <person name="Mraz A."/>
            <person name="Battilana J."/>
            <person name="Stormo K."/>
            <person name="Costa F."/>
            <person name="Tao Q."/>
            <person name="Si-Ammour A."/>
            <person name="Harkins T."/>
            <person name="Lackey A."/>
            <person name="Perbost C."/>
            <person name="Taillon B."/>
            <person name="Stella A."/>
            <person name="Solovyev V."/>
            <person name="Fawcett J.A."/>
            <person name="Sterck L."/>
            <person name="Vandepoele K."/>
            <person name="Grando S.M."/>
            <person name="Toppo S."/>
            <person name="Moser C."/>
            <person name="Lanchbury J."/>
            <person name="Bogden R."/>
            <person name="Skolnick M."/>
            <person name="Sgaramella V."/>
            <person name="Bhatnagar S.K."/>
            <person name="Fontana P."/>
            <person name="Gutin A."/>
            <person name="Van de Peer Y."/>
            <person name="Salamini F."/>
            <person name="Viola R."/>
        </authorList>
    </citation>
    <scope>NUCLEOTIDE SEQUENCE</scope>
</reference>
<protein>
    <submittedName>
        <fullName evidence="1">Uncharacterized protein</fullName>
    </submittedName>
</protein>
<dbReference type="EMBL" id="AM428096">
    <property type="protein sequence ID" value="CAN62527.1"/>
    <property type="molecule type" value="Genomic_DNA"/>
</dbReference>
<name>A5AJD3_VITVI</name>
<proteinExistence type="predicted"/>
<organism evidence="1">
    <name type="scientific">Vitis vinifera</name>
    <name type="common">Grape</name>
    <dbReference type="NCBI Taxonomy" id="29760"/>
    <lineage>
        <taxon>Eukaryota</taxon>
        <taxon>Viridiplantae</taxon>
        <taxon>Streptophyta</taxon>
        <taxon>Embryophyta</taxon>
        <taxon>Tracheophyta</taxon>
        <taxon>Spermatophyta</taxon>
        <taxon>Magnoliopsida</taxon>
        <taxon>eudicotyledons</taxon>
        <taxon>Gunneridae</taxon>
        <taxon>Pentapetalae</taxon>
        <taxon>rosids</taxon>
        <taxon>Vitales</taxon>
        <taxon>Vitaceae</taxon>
        <taxon>Viteae</taxon>
        <taxon>Vitis</taxon>
    </lineage>
</organism>
<accession>A5AJD3</accession>
<evidence type="ECO:0000313" key="1">
    <source>
        <dbReference type="EMBL" id="CAN62527.1"/>
    </source>
</evidence>
<gene>
    <name evidence="1" type="ORF">VITISV_029278</name>
</gene>
<dbReference type="AlphaFoldDB" id="A5AJD3"/>